<dbReference type="Proteomes" id="UP000290261">
    <property type="component" value="Unassembled WGS sequence"/>
</dbReference>
<feature type="signal peptide" evidence="1">
    <location>
        <begin position="1"/>
        <end position="23"/>
    </location>
</feature>
<proteinExistence type="predicted"/>
<name>A0A444VS36_9FLAO</name>
<evidence type="ECO:0000313" key="3">
    <source>
        <dbReference type="Proteomes" id="UP000290261"/>
    </source>
</evidence>
<sequence length="447" mass="51562">MKKATNLILAVLMLLSFGLKVTAQHTQYAMGIVFRETPFADIRGTKKMEKHDVDNKKHFELDYDEEGRLVECRYVLNGKLVPFSDRFVRAPKIKIDYQENEEIRTFYNEFGHRTLVSGNVYETRFALNEEGKRIGLAFYNIAGDIIENDFGIAKYVWETQSDGDVMEWRYNIRDEVVRNRPEFQYFVTLFSYNTHGLLAQMTNFGKEGKTPTPDEANVVTTKVGYNAHGQLTEWSNYDGDGRLTRAMTNIAKIVYIPSDFFSEQEATFIDENNEPQLTNWGVHKVVYRFDEHGNEVERTFRDTEDRPSNSNSGIGIIKTTYDADGRFLATRSFFDKEGNLIGLGANKIHEYKTQFDSKGRPVRGFYHNLEGKMVNGSGGYAMEENHFDQEGRLVERSYLDADENPVNNTQIGVHRFEYRYKNGTDLEAVNTYSVNGKKAQPNWNPNH</sequence>
<dbReference type="EMBL" id="JJMP01000001">
    <property type="protein sequence ID" value="RYC53536.1"/>
    <property type="molecule type" value="Genomic_DNA"/>
</dbReference>
<keyword evidence="1" id="KW-0732">Signal</keyword>
<feature type="chain" id="PRO_5019515707" description="Toxin-antitoxin system YwqK family antitoxin" evidence="1">
    <location>
        <begin position="24"/>
        <end position="447"/>
    </location>
</feature>
<keyword evidence="3" id="KW-1185">Reference proteome</keyword>
<organism evidence="2 3">
    <name type="scientific">Flagellimonas olearia</name>
    <dbReference type="NCBI Taxonomy" id="552546"/>
    <lineage>
        <taxon>Bacteria</taxon>
        <taxon>Pseudomonadati</taxon>
        <taxon>Bacteroidota</taxon>
        <taxon>Flavobacteriia</taxon>
        <taxon>Flavobacteriales</taxon>
        <taxon>Flavobacteriaceae</taxon>
        <taxon>Flagellimonas</taxon>
    </lineage>
</organism>
<dbReference type="Gene3D" id="2.180.10.10">
    <property type="entry name" value="RHS repeat-associated core"/>
    <property type="match status" value="1"/>
</dbReference>
<reference evidence="2 3" key="1">
    <citation type="submission" date="2014-04" db="EMBL/GenBank/DDBJ databases">
        <title>Whole genome of Muricauda olearia.</title>
        <authorList>
            <person name="Zhang X.-H."/>
            <person name="Tang K."/>
        </authorList>
    </citation>
    <scope>NUCLEOTIDE SEQUENCE [LARGE SCALE GENOMIC DNA]</scope>
    <source>
        <strain evidence="2 3">Th120</strain>
    </source>
</reference>
<comment type="caution">
    <text evidence="2">The sequence shown here is derived from an EMBL/GenBank/DDBJ whole genome shotgun (WGS) entry which is preliminary data.</text>
</comment>
<gene>
    <name evidence="2" type="ORF">DN53_04850</name>
</gene>
<evidence type="ECO:0000256" key="1">
    <source>
        <dbReference type="SAM" id="SignalP"/>
    </source>
</evidence>
<evidence type="ECO:0000313" key="2">
    <source>
        <dbReference type="EMBL" id="RYC53536.1"/>
    </source>
</evidence>
<protein>
    <recommendedName>
        <fullName evidence="4">Toxin-antitoxin system YwqK family antitoxin</fullName>
    </recommendedName>
</protein>
<accession>A0A444VS36</accession>
<dbReference type="RefSeq" id="WP_129653193.1">
    <property type="nucleotide sequence ID" value="NZ_ML142907.1"/>
</dbReference>
<dbReference type="AlphaFoldDB" id="A0A444VS36"/>
<evidence type="ECO:0008006" key="4">
    <source>
        <dbReference type="Google" id="ProtNLM"/>
    </source>
</evidence>